<dbReference type="Proteomes" id="UP001408356">
    <property type="component" value="Unassembled WGS sequence"/>
</dbReference>
<sequence>MDTHNQHQPIPHVPQPVPHFCRTRMSTEQRAFHQRVLATTDLASVTGAERSQLDLRPTPDEEDRLCGEKVGLTMPELKDKVITSPDTLTETECDVILRGADYNPTVLNNGKIPIWTLSLQPNERQLTDQISDLLANDYDNNIYFRVYNRNKAFDPDRK</sequence>
<dbReference type="EMBL" id="JARVKF010000394">
    <property type="protein sequence ID" value="KAK9418095.1"/>
    <property type="molecule type" value="Genomic_DNA"/>
</dbReference>
<organism evidence="1 2">
    <name type="scientific">Seiridium unicorne</name>
    <dbReference type="NCBI Taxonomy" id="138068"/>
    <lineage>
        <taxon>Eukaryota</taxon>
        <taxon>Fungi</taxon>
        <taxon>Dikarya</taxon>
        <taxon>Ascomycota</taxon>
        <taxon>Pezizomycotina</taxon>
        <taxon>Sordariomycetes</taxon>
        <taxon>Xylariomycetidae</taxon>
        <taxon>Amphisphaeriales</taxon>
        <taxon>Sporocadaceae</taxon>
        <taxon>Seiridium</taxon>
    </lineage>
</organism>
<gene>
    <name evidence="1" type="ORF">SUNI508_08524</name>
</gene>
<protein>
    <submittedName>
        <fullName evidence="1">Uncharacterized protein</fullName>
    </submittedName>
</protein>
<accession>A0ABR2UUT0</accession>
<reference evidence="1 2" key="1">
    <citation type="journal article" date="2024" name="J. Plant Pathol.">
        <title>Sequence and assembly of the genome of Seiridium unicorne, isolate CBS 538.82, causal agent of cypress canker disease.</title>
        <authorList>
            <person name="Scali E."/>
            <person name="Rocca G.D."/>
            <person name="Danti R."/>
            <person name="Garbelotto M."/>
            <person name="Barberini S."/>
            <person name="Baroncelli R."/>
            <person name="Emiliani G."/>
        </authorList>
    </citation>
    <scope>NUCLEOTIDE SEQUENCE [LARGE SCALE GENOMIC DNA]</scope>
    <source>
        <strain evidence="1 2">BM-138-508</strain>
    </source>
</reference>
<proteinExistence type="predicted"/>
<evidence type="ECO:0000313" key="2">
    <source>
        <dbReference type="Proteomes" id="UP001408356"/>
    </source>
</evidence>
<evidence type="ECO:0000313" key="1">
    <source>
        <dbReference type="EMBL" id="KAK9418095.1"/>
    </source>
</evidence>
<keyword evidence="2" id="KW-1185">Reference proteome</keyword>
<comment type="caution">
    <text evidence="1">The sequence shown here is derived from an EMBL/GenBank/DDBJ whole genome shotgun (WGS) entry which is preliminary data.</text>
</comment>
<name>A0ABR2UUT0_9PEZI</name>